<evidence type="ECO:0000256" key="2">
    <source>
        <dbReference type="ARBA" id="ARBA00004141"/>
    </source>
</evidence>
<evidence type="ECO:0000256" key="13">
    <source>
        <dbReference type="SAM" id="Phobius"/>
    </source>
</evidence>
<gene>
    <name evidence="15" type="ORF">H8S20_17470</name>
</gene>
<evidence type="ECO:0000256" key="5">
    <source>
        <dbReference type="ARBA" id="ARBA00022679"/>
    </source>
</evidence>
<dbReference type="InterPro" id="IPR005467">
    <property type="entry name" value="His_kinase_dom"/>
</dbReference>
<dbReference type="PANTHER" id="PTHR45569">
    <property type="entry name" value="SENSOR PROTEIN KDPD"/>
    <property type="match status" value="1"/>
</dbReference>
<keyword evidence="16" id="KW-1185">Reference proteome</keyword>
<evidence type="ECO:0000313" key="16">
    <source>
        <dbReference type="Proteomes" id="UP000596929"/>
    </source>
</evidence>
<feature type="transmembrane region" description="Helical" evidence="13">
    <location>
        <begin position="444"/>
        <end position="462"/>
    </location>
</feature>
<organism evidence="15 16">
    <name type="scientific">Clostridium hominis</name>
    <dbReference type="NCBI Taxonomy" id="2763036"/>
    <lineage>
        <taxon>Bacteria</taxon>
        <taxon>Bacillati</taxon>
        <taxon>Bacillota</taxon>
        <taxon>Clostridia</taxon>
        <taxon>Eubacteriales</taxon>
        <taxon>Clostridiaceae</taxon>
        <taxon>Clostridium</taxon>
    </lineage>
</organism>
<dbReference type="InterPro" id="IPR036890">
    <property type="entry name" value="HATPase_C_sf"/>
</dbReference>
<reference evidence="15 16" key="1">
    <citation type="submission" date="2020-08" db="EMBL/GenBank/DDBJ databases">
        <title>Genome public.</title>
        <authorList>
            <person name="Liu C."/>
            <person name="Sun Q."/>
        </authorList>
    </citation>
    <scope>NUCLEOTIDE SEQUENCE [LARGE SCALE GENOMIC DNA]</scope>
    <source>
        <strain evidence="15 16">NSJ-6</strain>
    </source>
</reference>
<dbReference type="Gene3D" id="3.40.50.300">
    <property type="entry name" value="P-loop containing nucleotide triphosphate hydrolases"/>
    <property type="match status" value="1"/>
</dbReference>
<keyword evidence="8 15" id="KW-0418">Kinase</keyword>
<dbReference type="PRINTS" id="PR00344">
    <property type="entry name" value="BCTRLSENSOR"/>
</dbReference>
<dbReference type="InterPro" id="IPR003594">
    <property type="entry name" value="HATPase_dom"/>
</dbReference>
<dbReference type="InterPro" id="IPR003661">
    <property type="entry name" value="HisK_dim/P_dom"/>
</dbReference>
<feature type="domain" description="Histidine kinase" evidence="14">
    <location>
        <begin position="675"/>
        <end position="893"/>
    </location>
</feature>
<dbReference type="Pfam" id="PF00512">
    <property type="entry name" value="HisKA"/>
    <property type="match status" value="1"/>
</dbReference>
<keyword evidence="4" id="KW-0597">Phosphoprotein</keyword>
<dbReference type="InterPro" id="IPR029016">
    <property type="entry name" value="GAF-like_dom_sf"/>
</dbReference>
<evidence type="ECO:0000256" key="4">
    <source>
        <dbReference type="ARBA" id="ARBA00022553"/>
    </source>
</evidence>
<dbReference type="InterPro" id="IPR038318">
    <property type="entry name" value="KdpD_sf"/>
</dbReference>
<keyword evidence="12 13" id="KW-0472">Membrane</keyword>
<dbReference type="SMART" id="SM00388">
    <property type="entry name" value="HisKA"/>
    <property type="match status" value="1"/>
</dbReference>
<dbReference type="Gene3D" id="1.20.120.620">
    <property type="entry name" value="Backbone structure of the membrane domain of e. Coli histidine kinase receptor kdpd"/>
    <property type="match status" value="1"/>
</dbReference>
<evidence type="ECO:0000256" key="12">
    <source>
        <dbReference type="ARBA" id="ARBA00023136"/>
    </source>
</evidence>
<dbReference type="Gene3D" id="3.30.565.10">
    <property type="entry name" value="Histidine kinase-like ATPase, C-terminal domain"/>
    <property type="match status" value="1"/>
</dbReference>
<dbReference type="SUPFAM" id="SSF47384">
    <property type="entry name" value="Homodimeric domain of signal transducing histidine kinase"/>
    <property type="match status" value="1"/>
</dbReference>
<keyword evidence="10 13" id="KW-1133">Transmembrane helix</keyword>
<evidence type="ECO:0000259" key="14">
    <source>
        <dbReference type="PROSITE" id="PS50109"/>
    </source>
</evidence>
<dbReference type="InterPro" id="IPR052023">
    <property type="entry name" value="Histidine_kinase_KdpD"/>
</dbReference>
<dbReference type="PROSITE" id="PS50109">
    <property type="entry name" value="HIS_KIN"/>
    <property type="match status" value="1"/>
</dbReference>
<dbReference type="InterPro" id="IPR003852">
    <property type="entry name" value="Sig_transdc_His_kinase_KdpD_N"/>
</dbReference>
<dbReference type="PANTHER" id="PTHR45569:SF1">
    <property type="entry name" value="SENSOR PROTEIN KDPD"/>
    <property type="match status" value="1"/>
</dbReference>
<dbReference type="SMART" id="SM00387">
    <property type="entry name" value="HATPase_c"/>
    <property type="match status" value="1"/>
</dbReference>
<keyword evidence="6 13" id="KW-0812">Transmembrane</keyword>
<dbReference type="Pfam" id="PF13493">
    <property type="entry name" value="DUF4118"/>
    <property type="match status" value="1"/>
</dbReference>
<dbReference type="Gene3D" id="3.30.450.40">
    <property type="match status" value="1"/>
</dbReference>
<comment type="subcellular location">
    <subcellularLocation>
        <location evidence="2">Membrane</location>
        <topology evidence="2">Multi-pass membrane protein</topology>
    </subcellularLocation>
</comment>
<feature type="transmembrane region" description="Helical" evidence="13">
    <location>
        <begin position="422"/>
        <end position="439"/>
    </location>
</feature>
<dbReference type="Proteomes" id="UP000596929">
    <property type="component" value="Unassembled WGS sequence"/>
</dbReference>
<feature type="transmembrane region" description="Helical" evidence="13">
    <location>
        <begin position="474"/>
        <end position="493"/>
    </location>
</feature>
<dbReference type="InterPro" id="IPR004358">
    <property type="entry name" value="Sig_transdc_His_kin-like_C"/>
</dbReference>
<evidence type="ECO:0000256" key="7">
    <source>
        <dbReference type="ARBA" id="ARBA00022741"/>
    </source>
</evidence>
<evidence type="ECO:0000256" key="6">
    <source>
        <dbReference type="ARBA" id="ARBA00022692"/>
    </source>
</evidence>
<accession>A0ABR7DGY7</accession>
<evidence type="ECO:0000256" key="1">
    <source>
        <dbReference type="ARBA" id="ARBA00000085"/>
    </source>
</evidence>
<proteinExistence type="predicted"/>
<evidence type="ECO:0000313" key="15">
    <source>
        <dbReference type="EMBL" id="MBC5630651.1"/>
    </source>
</evidence>
<evidence type="ECO:0000256" key="10">
    <source>
        <dbReference type="ARBA" id="ARBA00022989"/>
    </source>
</evidence>
<protein>
    <recommendedName>
        <fullName evidence="3">histidine kinase</fullName>
        <ecNumber evidence="3">2.7.13.3</ecNumber>
    </recommendedName>
</protein>
<dbReference type="Pfam" id="PF02518">
    <property type="entry name" value="HATPase_c"/>
    <property type="match status" value="1"/>
</dbReference>
<evidence type="ECO:0000256" key="3">
    <source>
        <dbReference type="ARBA" id="ARBA00012438"/>
    </source>
</evidence>
<feature type="transmembrane region" description="Helical" evidence="13">
    <location>
        <begin position="395"/>
        <end position="416"/>
    </location>
</feature>
<dbReference type="SUPFAM" id="SSF55874">
    <property type="entry name" value="ATPase domain of HSP90 chaperone/DNA topoisomerase II/histidine kinase"/>
    <property type="match status" value="1"/>
</dbReference>
<dbReference type="CDD" id="cd00082">
    <property type="entry name" value="HisKA"/>
    <property type="match status" value="1"/>
</dbReference>
<keyword evidence="5" id="KW-0808">Transferase</keyword>
<sequence>MNDSRPDPEKLLKEIKKKEEESSRGKLKIFFGYAAGVGKTYAMLEAAHASKNLGIDVIVGYIEPHSRPETISLLDGLEILPPLIINKKGITLKEFDVDKAIERHPKIILVDELAHTNAHLCRNLKRYQDIEELLKAGIDVYTTVNVQHIESLNDIVYQITKITVNERIPDKVFDNADKIELVDIEPDDLIARLNSGKVYKSSQAKRALENFFTKDNLIALREIALRRTADQINNTFEKRIPKSNHSYYTNEHILICLSSSPSNAKVIRTAARMANAFHGKFTALFVETPNTKEFSKNNINSLRSNVKLAEQLGANIVTIYGDNIPKQIAYYASISNVSKLVIGRSNNKKGLFPKQSFVGSLTELAPSLEIYIIPDSIKPYNKNNPRRFKITTPKFIDILKSILILITITILGYLFYKLGFNEANIITVYILGVLFISICTDGKLYSTIASFLSVLIFNYFFTEPRFTLKAYDNGYPVTFIIMFIAATLTSTLTKRVKKQGHQSAMQARSTEVLLETSQKLQQATDKANIYSVMGEQLLKLLNSTVMIYPVTNNSITSTPITFLSSTEESIDEYITSDEIAVAKWVLKNNKNAGATTHTLSGARCLYLSVRGQDTVYAVVGIAINKSELDSYERNLLIAMLGEFGLSLEKETINEIKKEIHAQAKQEQLRSNLLRAISHDLRTPLTSILGNVGFLIGNGDMLDKDKINELYLDIYDDSKWLINLVENILSVTRLDNGSVSIKLEPELLDEVILEALKHINRRCSEYNITVDLSDDFLMANMDSKLIIQVIINIVDNAIKYTPPGTNIKISARPYTEDRLVIEISDNGNGISDTDKLKIFDMFFTSSNNTGDNRRGLGLGLSLCQSIINAHDGEIWVSDNKPKGTIFSFTLKSKEVKIYE</sequence>
<dbReference type="Gene3D" id="1.10.287.130">
    <property type="match status" value="1"/>
</dbReference>
<dbReference type="CDD" id="cd01987">
    <property type="entry name" value="USP_KdpD-like"/>
    <property type="match status" value="1"/>
</dbReference>
<dbReference type="InterPro" id="IPR036097">
    <property type="entry name" value="HisK_dim/P_sf"/>
</dbReference>
<dbReference type="InterPro" id="IPR025201">
    <property type="entry name" value="KdpD_TM"/>
</dbReference>
<keyword evidence="11" id="KW-0902">Two-component regulatory system</keyword>
<dbReference type="InterPro" id="IPR027417">
    <property type="entry name" value="P-loop_NTPase"/>
</dbReference>
<evidence type="ECO:0000256" key="11">
    <source>
        <dbReference type="ARBA" id="ARBA00023012"/>
    </source>
</evidence>
<evidence type="ECO:0000256" key="8">
    <source>
        <dbReference type="ARBA" id="ARBA00022777"/>
    </source>
</evidence>
<comment type="catalytic activity">
    <reaction evidence="1">
        <text>ATP + protein L-histidine = ADP + protein N-phospho-L-histidine.</text>
        <dbReference type="EC" id="2.7.13.3"/>
    </reaction>
</comment>
<dbReference type="Pfam" id="PF02702">
    <property type="entry name" value="KdpD"/>
    <property type="match status" value="1"/>
</dbReference>
<keyword evidence="7" id="KW-0547">Nucleotide-binding</keyword>
<keyword evidence="9" id="KW-0067">ATP-binding</keyword>
<dbReference type="CDD" id="cd00075">
    <property type="entry name" value="HATPase"/>
    <property type="match status" value="1"/>
</dbReference>
<name>A0ABR7DGY7_9CLOT</name>
<dbReference type="EMBL" id="JACOOO010000042">
    <property type="protein sequence ID" value="MBC5630651.1"/>
    <property type="molecule type" value="Genomic_DNA"/>
</dbReference>
<dbReference type="GO" id="GO:0016301">
    <property type="term" value="F:kinase activity"/>
    <property type="evidence" value="ECO:0007669"/>
    <property type="project" value="UniProtKB-KW"/>
</dbReference>
<evidence type="ECO:0000256" key="9">
    <source>
        <dbReference type="ARBA" id="ARBA00022840"/>
    </source>
</evidence>
<dbReference type="EC" id="2.7.13.3" evidence="3"/>
<dbReference type="RefSeq" id="WP_186860913.1">
    <property type="nucleotide sequence ID" value="NZ_JACOOO010000042.1"/>
</dbReference>
<comment type="caution">
    <text evidence="15">The sequence shown here is derived from an EMBL/GenBank/DDBJ whole genome shotgun (WGS) entry which is preliminary data.</text>
</comment>